<evidence type="ECO:0000313" key="1">
    <source>
        <dbReference type="EMBL" id="MDF0603620.1"/>
    </source>
</evidence>
<sequence length="60" mass="6878">MRSKTPDAAMQPDMFRETLEMILNPRHELLELARCIEWTRIEAVCGESFVADFGRPGLPT</sequence>
<name>A0AAE3TAE4_9RHOB</name>
<evidence type="ECO:0000313" key="2">
    <source>
        <dbReference type="Proteomes" id="UP001220964"/>
    </source>
</evidence>
<keyword evidence="2" id="KW-1185">Reference proteome</keyword>
<dbReference type="EMBL" id="JARGYC010000110">
    <property type="protein sequence ID" value="MDF0603620.1"/>
    <property type="molecule type" value="Genomic_DNA"/>
</dbReference>
<dbReference type="Proteomes" id="UP001220964">
    <property type="component" value="Unassembled WGS sequence"/>
</dbReference>
<comment type="caution">
    <text evidence="1">The sequence shown here is derived from an EMBL/GenBank/DDBJ whole genome shotgun (WGS) entry which is preliminary data.</text>
</comment>
<protein>
    <recommendedName>
        <fullName evidence="3">Transposase, IS5 family</fullName>
    </recommendedName>
</protein>
<proteinExistence type="predicted"/>
<dbReference type="AlphaFoldDB" id="A0AAE3TAE4"/>
<accession>A0AAE3TAE4</accession>
<organism evidence="1 2">
    <name type="scientific">Psychromarinibacter sediminicola</name>
    <dbReference type="NCBI Taxonomy" id="3033385"/>
    <lineage>
        <taxon>Bacteria</taxon>
        <taxon>Pseudomonadati</taxon>
        <taxon>Pseudomonadota</taxon>
        <taxon>Alphaproteobacteria</taxon>
        <taxon>Rhodobacterales</taxon>
        <taxon>Paracoccaceae</taxon>
        <taxon>Psychromarinibacter</taxon>
    </lineage>
</organism>
<evidence type="ECO:0008006" key="3">
    <source>
        <dbReference type="Google" id="ProtNLM"/>
    </source>
</evidence>
<gene>
    <name evidence="1" type="ORF">P1J78_23095</name>
</gene>
<reference evidence="1" key="1">
    <citation type="submission" date="2023-03" db="EMBL/GenBank/DDBJ databases">
        <title>Multiphase analysis and comparison of six strains from genera Psychromarinibacter, Lutimaribacter, and Maritimibacter, including a novel species: Psychromarinibacter sediminicola sp. nov.</title>
        <authorList>
            <person name="Wang Y.-H."/>
            <person name="Ye M.-Q."/>
            <person name="Du Z.-J."/>
        </authorList>
    </citation>
    <scope>NUCLEOTIDE SEQUENCE</scope>
    <source>
        <strain evidence="1">C21-152</strain>
    </source>
</reference>